<dbReference type="InterPro" id="IPR051470">
    <property type="entry name" value="Thiol:disulfide_interchange"/>
</dbReference>
<evidence type="ECO:0000256" key="2">
    <source>
        <dbReference type="ARBA" id="ARBA00009813"/>
    </source>
</evidence>
<evidence type="ECO:0000256" key="7">
    <source>
        <dbReference type="RuleBase" id="RU364038"/>
    </source>
</evidence>
<comment type="subcellular location">
    <subcellularLocation>
        <location evidence="1 7">Periplasm</location>
    </subcellularLocation>
</comment>
<evidence type="ECO:0000256" key="6">
    <source>
        <dbReference type="ARBA" id="ARBA00023284"/>
    </source>
</evidence>
<keyword evidence="4 7" id="KW-0574">Periplasm</keyword>
<dbReference type="SUPFAM" id="SSF54423">
    <property type="entry name" value="DsbC/DsbG N-terminal domain-like"/>
    <property type="match status" value="1"/>
</dbReference>
<dbReference type="GO" id="GO:0042597">
    <property type="term" value="C:periplasmic space"/>
    <property type="evidence" value="ECO:0007669"/>
    <property type="project" value="UniProtKB-SubCell"/>
</dbReference>
<dbReference type="Proteomes" id="UP000004491">
    <property type="component" value="Unassembled WGS sequence"/>
</dbReference>
<evidence type="ECO:0000313" key="10">
    <source>
        <dbReference type="EMBL" id="EGV51942.1"/>
    </source>
</evidence>
<comment type="similarity">
    <text evidence="2 7">Belongs to the thioredoxin family. DsbC subfamily.</text>
</comment>
<evidence type="ECO:0000256" key="4">
    <source>
        <dbReference type="ARBA" id="ARBA00022764"/>
    </source>
</evidence>
<dbReference type="Pfam" id="PF13098">
    <property type="entry name" value="Thioredoxin_2"/>
    <property type="match status" value="1"/>
</dbReference>
<dbReference type="Gene3D" id="3.40.30.10">
    <property type="entry name" value="Glutaredoxin"/>
    <property type="match status" value="1"/>
</dbReference>
<gene>
    <name evidence="10" type="primary">dsbC1</name>
    <name evidence="10" type="ORF">Rifp1Sym_au00220</name>
</gene>
<dbReference type="Pfam" id="PF10411">
    <property type="entry name" value="DsbC_N"/>
    <property type="match status" value="1"/>
</dbReference>
<keyword evidence="5" id="KW-1015">Disulfide bond</keyword>
<evidence type="ECO:0000256" key="5">
    <source>
        <dbReference type="ARBA" id="ARBA00023157"/>
    </source>
</evidence>
<accession>G2DBS9</accession>
<keyword evidence="3 7" id="KW-0732">Signal</keyword>
<dbReference type="InterPro" id="IPR009094">
    <property type="entry name" value="DiS-bond_isomerase_DsbC/G_N_sf"/>
</dbReference>
<evidence type="ECO:0000256" key="1">
    <source>
        <dbReference type="ARBA" id="ARBA00004418"/>
    </source>
</evidence>
<dbReference type="InterPro" id="IPR018950">
    <property type="entry name" value="DiS-bond_isomerase_DsbC/G_N"/>
</dbReference>
<dbReference type="PANTHER" id="PTHR35272:SF3">
    <property type="entry name" value="THIOL:DISULFIDE INTERCHANGE PROTEIN DSBC"/>
    <property type="match status" value="1"/>
</dbReference>
<dbReference type="EMBL" id="AFOC01000021">
    <property type="protein sequence ID" value="EGV51942.1"/>
    <property type="molecule type" value="Genomic_DNA"/>
</dbReference>
<dbReference type="RefSeq" id="WP_005960078.1">
    <property type="nucleotide sequence ID" value="NZ_AFOC01000021.1"/>
</dbReference>
<dbReference type="Gene3D" id="3.10.450.70">
    <property type="entry name" value="Disulphide bond isomerase, DsbC/G, N-terminal"/>
    <property type="match status" value="1"/>
</dbReference>
<name>G2DBS9_9GAMM</name>
<evidence type="ECO:0000313" key="11">
    <source>
        <dbReference type="Proteomes" id="UP000004491"/>
    </source>
</evidence>
<keyword evidence="6 7" id="KW-0676">Redox-active center</keyword>
<protein>
    <recommendedName>
        <fullName evidence="7">Thiol:disulfide interchange protein</fullName>
    </recommendedName>
</protein>
<feature type="domain" description="Disulphide bond isomerase DsbC/G N-terminal" evidence="8">
    <location>
        <begin position="61"/>
        <end position="124"/>
    </location>
</feature>
<dbReference type="InterPro" id="IPR036249">
    <property type="entry name" value="Thioredoxin-like_sf"/>
</dbReference>
<dbReference type="AlphaFoldDB" id="G2DBS9"/>
<feature type="chain" id="PRO_5010002336" description="Thiol:disulfide interchange protein" evidence="7">
    <location>
        <begin position="23"/>
        <end position="287"/>
    </location>
</feature>
<evidence type="ECO:0000259" key="8">
    <source>
        <dbReference type="Pfam" id="PF10411"/>
    </source>
</evidence>
<keyword evidence="11" id="KW-1185">Reference proteome</keyword>
<dbReference type="PANTHER" id="PTHR35272">
    <property type="entry name" value="THIOL:DISULFIDE INTERCHANGE PROTEIN DSBC-RELATED"/>
    <property type="match status" value="1"/>
</dbReference>
<reference evidence="10" key="1">
    <citation type="journal article" date="2011" name="ISME J.">
        <title>The endosymbionts of the deep-sea tubeworms Riftia pachyptila and Tevnia jerichonana share an identical physiology as revealed by proteogenomic analyses.</title>
        <authorList>
            <person name="Gardebrecht A."/>
            <person name="Markert S."/>
            <person name="Felbeck H."/>
            <person name="Thuermer A."/>
            <person name="Albrecht D."/>
            <person name="Wollherr A."/>
            <person name="Kabisch J."/>
            <person name="Lehmann R."/>
            <person name="Daniel R."/>
            <person name="Liesegang H."/>
            <person name="Hecker M."/>
            <person name="Sievert S.M."/>
            <person name="Schweder T."/>
        </authorList>
    </citation>
    <scope>NUCLEOTIDE SEQUENCE [LARGE SCALE GENOMIC DNA]</scope>
</reference>
<evidence type="ECO:0000259" key="9">
    <source>
        <dbReference type="Pfam" id="PF13098"/>
    </source>
</evidence>
<dbReference type="CDD" id="cd03020">
    <property type="entry name" value="DsbA_DsbC_DsbG"/>
    <property type="match status" value="1"/>
</dbReference>
<dbReference type="SUPFAM" id="SSF52833">
    <property type="entry name" value="Thioredoxin-like"/>
    <property type="match status" value="1"/>
</dbReference>
<comment type="caution">
    <text evidence="10">The sequence shown here is derived from an EMBL/GenBank/DDBJ whole genome shotgun (WGS) entry which is preliminary data.</text>
</comment>
<proteinExistence type="inferred from homology"/>
<organism evidence="10 11">
    <name type="scientific">endosymbiont of Riftia pachyptila</name>
    <name type="common">vent Ph05</name>
    <dbReference type="NCBI Taxonomy" id="1048808"/>
    <lineage>
        <taxon>Bacteria</taxon>
        <taxon>Pseudomonadati</taxon>
        <taxon>Pseudomonadota</taxon>
        <taxon>Gammaproteobacteria</taxon>
        <taxon>sulfur-oxidizing symbionts</taxon>
    </lineage>
</organism>
<dbReference type="InterPro" id="IPR033954">
    <property type="entry name" value="DiS-bond_Isoase_DsbC/G"/>
</dbReference>
<evidence type="ECO:0000256" key="3">
    <source>
        <dbReference type="ARBA" id="ARBA00022729"/>
    </source>
</evidence>
<comment type="function">
    <text evidence="7">Required for disulfide bond formation in some periplasmic proteins. Acts by transferring its disulfide bond to other proteins and is reduced in the process.</text>
</comment>
<feature type="domain" description="Thioredoxin-like fold" evidence="9">
    <location>
        <begin position="148"/>
        <end position="275"/>
    </location>
</feature>
<dbReference type="InterPro" id="IPR012336">
    <property type="entry name" value="Thioredoxin-like_fold"/>
</dbReference>
<feature type="signal peptide" evidence="7">
    <location>
        <begin position="1"/>
        <end position="22"/>
    </location>
</feature>
<sequence>MNLSHKILFGLLLTLAGGLGHAAEPAQDRTKPPALDGMFPTPSTSSIPEVVSQNKSIPGQDFAAIERSVRQAMPSTKIDAITPTPIPGLVEIVAGQNVLYADTSGRWLLVGHLYDLKTARDVTAERKAQLSRLDWQELPLEAAVHYGEGPLKLAIFSDPDCPWCRKLNKALRQAEGIEVWEIMFPVPALHPEARDKAARILCHAQPAEALARVMSGKALDGEPPSADCTERTLQLVNQAMAFGRAHGVQGTPTLVAPDGRVRNGYLPLDQLRTWLAQSAKAEQEAAR</sequence>